<accession>A0A2W1BBN5</accession>
<feature type="domain" description="Receptor ligand binding region" evidence="5">
    <location>
        <begin position="249"/>
        <end position="385"/>
    </location>
</feature>
<gene>
    <name evidence="6" type="primary">HaOG213756</name>
    <name evidence="6" type="ORF">B5X24_HaOG213756</name>
</gene>
<dbReference type="GO" id="GO:0016020">
    <property type="term" value="C:membrane"/>
    <property type="evidence" value="ECO:0007669"/>
    <property type="project" value="UniProtKB-SubCell"/>
</dbReference>
<evidence type="ECO:0000256" key="3">
    <source>
        <dbReference type="ARBA" id="ARBA00022989"/>
    </source>
</evidence>
<keyword evidence="2" id="KW-0812">Transmembrane</keyword>
<dbReference type="SUPFAM" id="SSF53822">
    <property type="entry name" value="Periplasmic binding protein-like I"/>
    <property type="match status" value="1"/>
</dbReference>
<organism evidence="6 7">
    <name type="scientific">Helicoverpa armigera</name>
    <name type="common">Cotton bollworm</name>
    <name type="synonym">Heliothis armigera</name>
    <dbReference type="NCBI Taxonomy" id="29058"/>
    <lineage>
        <taxon>Eukaryota</taxon>
        <taxon>Metazoa</taxon>
        <taxon>Ecdysozoa</taxon>
        <taxon>Arthropoda</taxon>
        <taxon>Hexapoda</taxon>
        <taxon>Insecta</taxon>
        <taxon>Pterygota</taxon>
        <taxon>Neoptera</taxon>
        <taxon>Endopterygota</taxon>
        <taxon>Lepidoptera</taxon>
        <taxon>Glossata</taxon>
        <taxon>Ditrysia</taxon>
        <taxon>Noctuoidea</taxon>
        <taxon>Noctuidae</taxon>
        <taxon>Heliothinae</taxon>
        <taxon>Helicoverpa</taxon>
    </lineage>
</organism>
<keyword evidence="3" id="KW-1133">Transmembrane helix</keyword>
<evidence type="ECO:0000313" key="6">
    <source>
        <dbReference type="EMBL" id="PZC71244.1"/>
    </source>
</evidence>
<keyword evidence="4" id="KW-0472">Membrane</keyword>
<dbReference type="Proteomes" id="UP000249218">
    <property type="component" value="Unassembled WGS sequence"/>
</dbReference>
<evidence type="ECO:0000256" key="2">
    <source>
        <dbReference type="ARBA" id="ARBA00022692"/>
    </source>
</evidence>
<proteinExistence type="predicted"/>
<evidence type="ECO:0000259" key="5">
    <source>
        <dbReference type="Pfam" id="PF01094"/>
    </source>
</evidence>
<protein>
    <recommendedName>
        <fullName evidence="5">Receptor ligand binding region domain-containing protein</fullName>
    </recommendedName>
</protein>
<reference evidence="6 7" key="1">
    <citation type="journal article" date="2017" name="BMC Biol.">
        <title>Genomic innovations, transcriptional plasticity and gene loss underlying the evolution and divergence of two highly polyphagous and invasive Helicoverpa pest species.</title>
        <authorList>
            <person name="Pearce S.L."/>
            <person name="Clarke D.F."/>
            <person name="East P.D."/>
            <person name="Elfekih S."/>
            <person name="Gordon K.H."/>
            <person name="Jermiin L.S."/>
            <person name="McGaughran A."/>
            <person name="Oakeshott J.G."/>
            <person name="Papanikolaou A."/>
            <person name="Perera O.P."/>
            <person name="Rane R.V."/>
            <person name="Richards S."/>
            <person name="Tay W.T."/>
            <person name="Walsh T.K."/>
            <person name="Anderson A."/>
            <person name="Anderson C.J."/>
            <person name="Asgari S."/>
            <person name="Board P.G."/>
            <person name="Bretschneider A."/>
            <person name="Campbell P.M."/>
            <person name="Chertemps T."/>
            <person name="Christeller J.T."/>
            <person name="Coppin C.W."/>
            <person name="Downes S.J."/>
            <person name="Duan G."/>
            <person name="Farnsworth C.A."/>
            <person name="Good R.T."/>
            <person name="Han L.B."/>
            <person name="Han Y.C."/>
            <person name="Hatje K."/>
            <person name="Horne I."/>
            <person name="Huang Y.P."/>
            <person name="Hughes D.S."/>
            <person name="Jacquin-Joly E."/>
            <person name="James W."/>
            <person name="Jhangiani S."/>
            <person name="Kollmar M."/>
            <person name="Kuwar S.S."/>
            <person name="Li S."/>
            <person name="Liu N.Y."/>
            <person name="Maibeche M.T."/>
            <person name="Miller J.R."/>
            <person name="Montagne N."/>
            <person name="Perry T."/>
            <person name="Qu J."/>
            <person name="Song S.V."/>
            <person name="Sutton G.G."/>
            <person name="Vogel H."/>
            <person name="Walenz B.P."/>
            <person name="Xu W."/>
            <person name="Zhang H.J."/>
            <person name="Zou Z."/>
            <person name="Batterham P."/>
            <person name="Edwards O.R."/>
            <person name="Feyereisen R."/>
            <person name="Gibbs R.A."/>
            <person name="Heckel D.G."/>
            <person name="McGrath A."/>
            <person name="Robin C."/>
            <person name="Scherer S.E."/>
            <person name="Worley K.C."/>
            <person name="Wu Y.D."/>
        </authorList>
    </citation>
    <scope>NUCLEOTIDE SEQUENCE [LARGE SCALE GENOMIC DNA]</scope>
    <source>
        <strain evidence="6">Harm_GR_Male_#8</strain>
        <tissue evidence="6">Whole organism</tissue>
    </source>
</reference>
<keyword evidence="7" id="KW-1185">Reference proteome</keyword>
<dbReference type="InterPro" id="IPR001828">
    <property type="entry name" value="ANF_lig-bd_rcpt"/>
</dbReference>
<evidence type="ECO:0000256" key="4">
    <source>
        <dbReference type="ARBA" id="ARBA00023136"/>
    </source>
</evidence>
<dbReference type="OrthoDB" id="4062651at2759"/>
<evidence type="ECO:0000256" key="1">
    <source>
        <dbReference type="ARBA" id="ARBA00004370"/>
    </source>
</evidence>
<comment type="subcellular location">
    <subcellularLocation>
        <location evidence="1">Membrane</location>
    </subcellularLocation>
</comment>
<dbReference type="Pfam" id="PF01094">
    <property type="entry name" value="ANF_receptor"/>
    <property type="match status" value="1"/>
</dbReference>
<name>A0A2W1BBN5_HELAM</name>
<dbReference type="AlphaFoldDB" id="A0A2W1BBN5"/>
<dbReference type="EMBL" id="KZ150353">
    <property type="protein sequence ID" value="PZC71244.1"/>
    <property type="molecule type" value="Genomic_DNA"/>
</dbReference>
<dbReference type="Gene3D" id="3.40.50.2300">
    <property type="match status" value="1"/>
</dbReference>
<sequence length="488" mass="55537">MYLPYYKLESNGSAFDLFVVDECNSTRLRACALDYGTTFSPKAMSRTDLYHKLNATTNNTESFFFLDFDIWEGEETVSALNVPCREQEVDIRIGDVVTLQTYAPQLFRFIYNFKPSATSLRQILEREANGDNIDEAACTWVIENETYKINSSTLMDYDASGYVVVLFVCNDDSFKNRYKYELFPFLGKHITNEMKQVTSYVTFRKYTINCTSEDDMSAHFEMLTTTVELYRLLGVVSMSVEGAQKASALAAPRHVPLMLADVAPEFGGNTTWRVAARVLHVASALTHFVRSSGWARLAVLTQPTKLAADYCDALRHNTTITFGHFQLPLRITRHKAKETIDSLQAANARIVFINADSKSAEVILAVADENGMTYHNGFVWIVRDWRPTTDTNTSCHEARRTTHFVMSLWIRDSRDIPSREGNNALQEHLRAKFKDRPWPPHAVSIANAFLTLTIGFKNVFKQNPSTRYDLHNKQVTSDFVRIKFGLCV</sequence>
<evidence type="ECO:0000313" key="7">
    <source>
        <dbReference type="Proteomes" id="UP000249218"/>
    </source>
</evidence>
<dbReference type="InterPro" id="IPR028082">
    <property type="entry name" value="Peripla_BP_I"/>
</dbReference>